<evidence type="ECO:0000256" key="2">
    <source>
        <dbReference type="ARBA" id="ARBA00022980"/>
    </source>
</evidence>
<dbReference type="InterPro" id="IPR001377">
    <property type="entry name" value="Ribosomal_eS6"/>
</dbReference>
<dbReference type="EMBL" id="CP058215">
    <property type="protein sequence ID" value="QLC50261.1"/>
    <property type="molecule type" value="Genomic_DNA"/>
</dbReference>
<accession>A0A7D5I5I6</accession>
<keyword evidence="3 4" id="KW-0687">Ribonucleoprotein</keyword>
<protein>
    <recommendedName>
        <fullName evidence="4">Small ribosomal subunit protein eS6</fullName>
    </recommendedName>
</protein>
<dbReference type="PANTHER" id="PTHR11502">
    <property type="entry name" value="40S RIBOSOMAL PROTEIN S6"/>
    <property type="match status" value="1"/>
</dbReference>
<dbReference type="PROSITE" id="PS00578">
    <property type="entry name" value="RIBOSOMAL_S6E"/>
    <property type="match status" value="1"/>
</dbReference>
<dbReference type="InterPro" id="IPR018282">
    <property type="entry name" value="Ribosomal_eS6_CS"/>
</dbReference>
<dbReference type="GO" id="GO:0006412">
    <property type="term" value="P:translation"/>
    <property type="evidence" value="ECO:0007669"/>
    <property type="project" value="UniProtKB-UniRule"/>
</dbReference>
<comment type="similarity">
    <text evidence="1 4">Belongs to the eukaryotic ribosomal protein eS6 family.</text>
</comment>
<dbReference type="NCBIfam" id="NF003294">
    <property type="entry name" value="PRK04290.1-3"/>
    <property type="match status" value="1"/>
</dbReference>
<evidence type="ECO:0000313" key="6">
    <source>
        <dbReference type="EMBL" id="QLC50261.1"/>
    </source>
</evidence>
<proteinExistence type="inferred from homology"/>
<dbReference type="OrthoDB" id="7793at2157"/>
<dbReference type="InterPro" id="IPR020924">
    <property type="entry name" value="Ribosomal_eS6_arc"/>
</dbReference>
<sequence>MADFKVVVSDPKTKAYQFDVTGTEANKFIGKAIGQTVDGGAVGLQGYTLKITGGSDKSGMVMRPDVPGPKRQKVLVAGGVGYTPVSKGVRRRKMMRGREIAPDIVQINAVVVEYGDKTIEKILGGEEEPAEETEEVEAAPAEE</sequence>
<dbReference type="GeneID" id="55821692"/>
<dbReference type="GO" id="GO:1990904">
    <property type="term" value="C:ribonucleoprotein complex"/>
    <property type="evidence" value="ECO:0007669"/>
    <property type="project" value="UniProtKB-KW"/>
</dbReference>
<evidence type="ECO:0000313" key="7">
    <source>
        <dbReference type="Proteomes" id="UP000509594"/>
    </source>
</evidence>
<dbReference type="KEGG" id="mzi:HWN40_08415"/>
<dbReference type="GO" id="GO:0003735">
    <property type="term" value="F:structural constituent of ribosome"/>
    <property type="evidence" value="ECO:0007669"/>
    <property type="project" value="InterPro"/>
</dbReference>
<dbReference type="Pfam" id="PF01092">
    <property type="entry name" value="Ribosomal_S6e"/>
    <property type="match status" value="1"/>
</dbReference>
<gene>
    <name evidence="4" type="primary">rps6e</name>
    <name evidence="6" type="ORF">HWN40_08415</name>
</gene>
<organism evidence="6 7">
    <name type="scientific">Methanolobus zinderi</name>
    <dbReference type="NCBI Taxonomy" id="536044"/>
    <lineage>
        <taxon>Archaea</taxon>
        <taxon>Methanobacteriati</taxon>
        <taxon>Methanobacteriota</taxon>
        <taxon>Stenosarchaea group</taxon>
        <taxon>Methanomicrobia</taxon>
        <taxon>Methanosarcinales</taxon>
        <taxon>Methanosarcinaceae</taxon>
        <taxon>Methanolobus</taxon>
    </lineage>
</organism>
<reference evidence="6 7" key="1">
    <citation type="submission" date="2020-06" db="EMBL/GenBank/DDBJ databases">
        <title>Methanolobus halotolerans sp. nov., isolated from a saline lake Tus in Siberia.</title>
        <authorList>
            <person name="Shen Y."/>
            <person name="Chen S.-C."/>
            <person name="Lai M.-C."/>
            <person name="Huang H.-H."/>
            <person name="Chiu H.-H."/>
            <person name="Tang S.-L."/>
            <person name="Rogozin D.Y."/>
            <person name="Degermendzhy A.G."/>
        </authorList>
    </citation>
    <scope>NUCLEOTIDE SEQUENCE [LARGE SCALE GENOMIC DNA]</scope>
    <source>
        <strain evidence="6 7">DSM 21339</strain>
    </source>
</reference>
<evidence type="ECO:0000256" key="4">
    <source>
        <dbReference type="HAMAP-Rule" id="MF_00512"/>
    </source>
</evidence>
<dbReference type="HAMAP" id="MF_00512">
    <property type="entry name" value="Ribosomal_eS6"/>
    <property type="match status" value="1"/>
</dbReference>
<keyword evidence="7" id="KW-1185">Reference proteome</keyword>
<feature type="region of interest" description="Disordered" evidence="5">
    <location>
        <begin position="122"/>
        <end position="143"/>
    </location>
</feature>
<name>A0A7D5I5I6_9EURY</name>
<evidence type="ECO:0000256" key="5">
    <source>
        <dbReference type="SAM" id="MobiDB-lite"/>
    </source>
</evidence>
<feature type="compositionally biased region" description="Acidic residues" evidence="5">
    <location>
        <begin position="125"/>
        <end position="143"/>
    </location>
</feature>
<dbReference type="Proteomes" id="UP000509594">
    <property type="component" value="Chromosome"/>
</dbReference>
<dbReference type="GO" id="GO:0005840">
    <property type="term" value="C:ribosome"/>
    <property type="evidence" value="ECO:0007669"/>
    <property type="project" value="UniProtKB-KW"/>
</dbReference>
<dbReference type="SMART" id="SM01405">
    <property type="entry name" value="Ribosomal_S6e"/>
    <property type="match status" value="1"/>
</dbReference>
<evidence type="ECO:0000256" key="1">
    <source>
        <dbReference type="ARBA" id="ARBA00009312"/>
    </source>
</evidence>
<dbReference type="AlphaFoldDB" id="A0A7D5I5I6"/>
<evidence type="ECO:0000256" key="3">
    <source>
        <dbReference type="ARBA" id="ARBA00023274"/>
    </source>
</evidence>
<keyword evidence="2 4" id="KW-0689">Ribosomal protein</keyword>
<dbReference type="RefSeq" id="WP_176965317.1">
    <property type="nucleotide sequence ID" value="NZ_CP058215.1"/>
</dbReference>